<proteinExistence type="predicted"/>
<protein>
    <recommendedName>
        <fullName evidence="4">Endo-1,3(4)-beta-glucanase</fullName>
    </recommendedName>
</protein>
<dbReference type="AlphaFoldDB" id="A0A218Z8H6"/>
<dbReference type="STRING" id="503106.A0A218Z8H6"/>
<comment type="caution">
    <text evidence="2">The sequence shown here is derived from an EMBL/GenBank/DDBJ whole genome shotgun (WGS) entry which is preliminary data.</text>
</comment>
<name>A0A218Z8H6_9HELO</name>
<gene>
    <name evidence="2" type="ORF">B2J93_2688</name>
</gene>
<evidence type="ECO:0000313" key="3">
    <source>
        <dbReference type="Proteomes" id="UP000242519"/>
    </source>
</evidence>
<dbReference type="EMBL" id="MZNU01000166">
    <property type="protein sequence ID" value="OWP03843.1"/>
    <property type="molecule type" value="Genomic_DNA"/>
</dbReference>
<dbReference type="Proteomes" id="UP000242519">
    <property type="component" value="Unassembled WGS sequence"/>
</dbReference>
<feature type="region of interest" description="Disordered" evidence="1">
    <location>
        <begin position="220"/>
        <end position="282"/>
    </location>
</feature>
<evidence type="ECO:0000256" key="1">
    <source>
        <dbReference type="SAM" id="MobiDB-lite"/>
    </source>
</evidence>
<organism evidence="2 3">
    <name type="scientific">Diplocarpon coronariae</name>
    <dbReference type="NCBI Taxonomy" id="2795749"/>
    <lineage>
        <taxon>Eukaryota</taxon>
        <taxon>Fungi</taxon>
        <taxon>Dikarya</taxon>
        <taxon>Ascomycota</taxon>
        <taxon>Pezizomycotina</taxon>
        <taxon>Leotiomycetes</taxon>
        <taxon>Helotiales</taxon>
        <taxon>Drepanopezizaceae</taxon>
        <taxon>Diplocarpon</taxon>
    </lineage>
</organism>
<feature type="region of interest" description="Disordered" evidence="1">
    <location>
        <begin position="296"/>
        <end position="372"/>
    </location>
</feature>
<feature type="compositionally biased region" description="Basic and acidic residues" evidence="1">
    <location>
        <begin position="321"/>
        <end position="331"/>
    </location>
</feature>
<dbReference type="InParanoid" id="A0A218Z8H6"/>
<feature type="compositionally biased region" description="Polar residues" evidence="1">
    <location>
        <begin position="352"/>
        <end position="361"/>
    </location>
</feature>
<dbReference type="OrthoDB" id="4204700at2759"/>
<evidence type="ECO:0008006" key="4">
    <source>
        <dbReference type="Google" id="ProtNLM"/>
    </source>
</evidence>
<accession>A0A218Z8H6</accession>
<feature type="compositionally biased region" description="Basic and acidic residues" evidence="1">
    <location>
        <begin position="363"/>
        <end position="372"/>
    </location>
</feature>
<reference evidence="2 3" key="1">
    <citation type="submission" date="2017-04" db="EMBL/GenBank/DDBJ databases">
        <title>Draft genome sequence of Marssonina coronaria NL1: causal agent of apple blotch.</title>
        <authorList>
            <person name="Cheng Q."/>
        </authorList>
    </citation>
    <scope>NUCLEOTIDE SEQUENCE [LARGE SCALE GENOMIC DNA]</scope>
    <source>
        <strain evidence="2 3">NL1</strain>
    </source>
</reference>
<keyword evidence="3" id="KW-1185">Reference proteome</keyword>
<sequence length="402" mass="44080">MVLENASAAAAPDSFEDGPPPSDDDPYASSKSGTYTIGGRGMPTYSINRNNIPKLLPILEYLPGYTPQTFDKAVSDRITAASQAVHRPLTQDEVDVFVFYTARGFSTASLGIPTGVSAGLWKCYRTAKTFQFPFFKGQNMETFNPRIFPPALPGIPSLLTGSRAVILWHALRALTYSSAGCLIGQTIFGLYGSIATVYGELTDSRLRPYHIAQRAELHKRRGGLETGMGKSQPQDANGSGDNQQEPRDEPDWSKTQAERLPPQTQLGPRRPFKPVEMQEQVQASSDQAFEMFDEASPTGGQGVQADARAAPVAVPGGSAWDRVRRGERGERGTGTGQGGRSAWQKRQDESWHTQGNDSFAFSKTEEENSYAKDQGLKEFQALVEMERTGSDSRNRDGAERRW</sequence>
<evidence type="ECO:0000313" key="2">
    <source>
        <dbReference type="EMBL" id="OWP03843.1"/>
    </source>
</evidence>
<feature type="compositionally biased region" description="Polar residues" evidence="1">
    <location>
        <begin position="229"/>
        <end position="243"/>
    </location>
</feature>
<feature type="region of interest" description="Disordered" evidence="1">
    <location>
        <begin position="1"/>
        <end position="35"/>
    </location>
</feature>